<sequence>MPKEIKNKHPQDVLKILGKEILPGTSVELDFEVAKLHTTTPIEVPIIIERSTKPGPVVLFTAGLHGDEINGVEIVRQLIAKKINIPVYGTIICIPVLNIFGFLHKDRDFPDGRDLNRVFPGSKTGSLASRVAHKMMTEVIPAVDYVIDFHTGGSTRFNAAHIRITPDDEQLKSLAEVFNAPFILYSPHLKKTFRSAVQKKGVPILLFEGGKSFFISNSISNSGVNGSKRILDHLGMLNRNKFKLSSPKKPSILIQESKWIRAARSGMFKPAINEGDLIKKGETIGQITDPFGKLHYSIKSTVNGYVINVNESPLIYQGDALFHVSTALAE</sequence>
<dbReference type="Gene3D" id="3.40.630.10">
    <property type="entry name" value="Zn peptidases"/>
    <property type="match status" value="1"/>
</dbReference>
<keyword evidence="3" id="KW-0378">Hydrolase</keyword>
<name>A0ABP3XYL6_9FLAO</name>
<keyword evidence="2" id="KW-0479">Metal-binding</keyword>
<feature type="domain" description="Succinylglutamate desuccinylase/Aspartoacylase catalytic" evidence="6">
    <location>
        <begin position="54"/>
        <end position="234"/>
    </location>
</feature>
<comment type="caution">
    <text evidence="7">The sequence shown here is derived from an EMBL/GenBank/DDBJ whole genome shotgun (WGS) entry which is preliminary data.</text>
</comment>
<dbReference type="InterPro" id="IPR043795">
    <property type="entry name" value="N-alpha-Ac-DABA-like"/>
</dbReference>
<organism evidence="7 8">
    <name type="scientific">Gangjinia marincola</name>
    <dbReference type="NCBI Taxonomy" id="578463"/>
    <lineage>
        <taxon>Bacteria</taxon>
        <taxon>Pseudomonadati</taxon>
        <taxon>Bacteroidota</taxon>
        <taxon>Flavobacteriia</taxon>
        <taxon>Flavobacteriales</taxon>
        <taxon>Flavobacteriaceae</taxon>
        <taxon>Gangjinia</taxon>
    </lineage>
</organism>
<dbReference type="RefSeq" id="WP_343767212.1">
    <property type="nucleotide sequence ID" value="NZ_BAAAFG010000015.1"/>
</dbReference>
<keyword evidence="5" id="KW-0472">Membrane</keyword>
<feature type="transmembrane region" description="Helical" evidence="5">
    <location>
        <begin position="85"/>
        <end position="103"/>
    </location>
</feature>
<comment type="cofactor">
    <cofactor evidence="1">
        <name>Zn(2+)</name>
        <dbReference type="ChEBI" id="CHEBI:29105"/>
    </cofactor>
</comment>
<dbReference type="Proteomes" id="UP001500507">
    <property type="component" value="Unassembled WGS sequence"/>
</dbReference>
<evidence type="ECO:0000256" key="4">
    <source>
        <dbReference type="ARBA" id="ARBA00022833"/>
    </source>
</evidence>
<gene>
    <name evidence="7" type="ORF">GCM10009117_20960</name>
</gene>
<reference evidence="8" key="1">
    <citation type="journal article" date="2019" name="Int. J. Syst. Evol. Microbiol.">
        <title>The Global Catalogue of Microorganisms (GCM) 10K type strain sequencing project: providing services to taxonomists for standard genome sequencing and annotation.</title>
        <authorList>
            <consortium name="The Broad Institute Genomics Platform"/>
            <consortium name="The Broad Institute Genome Sequencing Center for Infectious Disease"/>
            <person name="Wu L."/>
            <person name="Ma J."/>
        </authorList>
    </citation>
    <scope>NUCLEOTIDE SEQUENCE [LARGE SCALE GENOMIC DNA]</scope>
    <source>
        <strain evidence="8">JCM 16082</strain>
    </source>
</reference>
<evidence type="ECO:0000256" key="2">
    <source>
        <dbReference type="ARBA" id="ARBA00022723"/>
    </source>
</evidence>
<dbReference type="PANTHER" id="PTHR37326">
    <property type="entry name" value="BLL3975 PROTEIN"/>
    <property type="match status" value="1"/>
</dbReference>
<keyword evidence="5" id="KW-1133">Transmembrane helix</keyword>
<dbReference type="InterPro" id="IPR053138">
    <property type="entry name" value="N-alpha-Ac-DABA_deacetylase"/>
</dbReference>
<protein>
    <submittedName>
        <fullName evidence="7">Succinylglutamate desuccinylase/aspartoacylase family protein</fullName>
    </submittedName>
</protein>
<evidence type="ECO:0000256" key="5">
    <source>
        <dbReference type="SAM" id="Phobius"/>
    </source>
</evidence>
<evidence type="ECO:0000313" key="7">
    <source>
        <dbReference type="EMBL" id="GAA0872949.1"/>
    </source>
</evidence>
<keyword evidence="8" id="KW-1185">Reference proteome</keyword>
<dbReference type="PANTHER" id="PTHR37326:SF2">
    <property type="entry name" value="SUCCINYLGLUTAMATE DESUCCINYLASE_ASPARTOACYLASE FAMILY PROTEIN"/>
    <property type="match status" value="1"/>
</dbReference>
<evidence type="ECO:0000256" key="3">
    <source>
        <dbReference type="ARBA" id="ARBA00022801"/>
    </source>
</evidence>
<evidence type="ECO:0000313" key="8">
    <source>
        <dbReference type="Proteomes" id="UP001500507"/>
    </source>
</evidence>
<keyword evidence="5" id="KW-0812">Transmembrane</keyword>
<dbReference type="SUPFAM" id="SSF53187">
    <property type="entry name" value="Zn-dependent exopeptidases"/>
    <property type="match status" value="1"/>
</dbReference>
<evidence type="ECO:0000256" key="1">
    <source>
        <dbReference type="ARBA" id="ARBA00001947"/>
    </source>
</evidence>
<dbReference type="CDD" id="cd06251">
    <property type="entry name" value="M14_ASTE_ASPA-like"/>
    <property type="match status" value="1"/>
</dbReference>
<dbReference type="InterPro" id="IPR055438">
    <property type="entry name" value="AstE_AspA_cat"/>
</dbReference>
<dbReference type="EMBL" id="BAAAFG010000015">
    <property type="protein sequence ID" value="GAA0872949.1"/>
    <property type="molecule type" value="Genomic_DNA"/>
</dbReference>
<proteinExistence type="predicted"/>
<accession>A0ABP3XYL6</accession>
<keyword evidence="4" id="KW-0862">Zinc</keyword>
<evidence type="ECO:0000259" key="6">
    <source>
        <dbReference type="Pfam" id="PF24827"/>
    </source>
</evidence>
<dbReference type="Pfam" id="PF24827">
    <property type="entry name" value="AstE_AspA_cat"/>
    <property type="match status" value="1"/>
</dbReference>
<dbReference type="PIRSF" id="PIRSF039012">
    <property type="entry name" value="ASP"/>
    <property type="match status" value="1"/>
</dbReference>